<evidence type="ECO:0000313" key="1">
    <source>
        <dbReference type="EMBL" id="MQM15066.1"/>
    </source>
</evidence>
<gene>
    <name evidence="1" type="ORF">Taro_048003</name>
</gene>
<proteinExistence type="predicted"/>
<dbReference type="AlphaFoldDB" id="A0A843X222"/>
<reference evidence="1" key="1">
    <citation type="submission" date="2017-07" db="EMBL/GenBank/DDBJ databases">
        <title>Taro Niue Genome Assembly and Annotation.</title>
        <authorList>
            <person name="Atibalentja N."/>
            <person name="Keating K."/>
            <person name="Fields C.J."/>
        </authorList>
    </citation>
    <scope>NUCLEOTIDE SEQUENCE</scope>
    <source>
        <strain evidence="1">Niue_2</strain>
        <tissue evidence="1">Leaf</tissue>
    </source>
</reference>
<evidence type="ECO:0000313" key="2">
    <source>
        <dbReference type="Proteomes" id="UP000652761"/>
    </source>
</evidence>
<comment type="caution">
    <text evidence="1">The sequence shown here is derived from an EMBL/GenBank/DDBJ whole genome shotgun (WGS) entry which is preliminary data.</text>
</comment>
<sequence>MVCGGRSERGSTLYFYSLRVYLDRIRITPSSVTYPIPFSSRKLTCNYRGKIDPGSASRYITSLLHAHVLGPVDSSKKFPLSVRDLLFDMFTHHELKRAPTFRELFDRTHKRKGTDDYVSESARMIVETYDRMMADHYAKGTPQPDLDPEALVNTAGEPKKGPSVWLSGQPRYYSSVVLIYEFSHSSGLREFVCCDARQWWRQHQNPHPRRAVAVAAAAPWHHDRATGGCHLRSRHLTASHSGQYYF</sequence>
<name>A0A843X222_COLES</name>
<dbReference type="EMBL" id="NMUH01006348">
    <property type="protein sequence ID" value="MQM15066.1"/>
    <property type="molecule type" value="Genomic_DNA"/>
</dbReference>
<accession>A0A843X222</accession>
<dbReference type="OrthoDB" id="1705129at2759"/>
<organism evidence="1 2">
    <name type="scientific">Colocasia esculenta</name>
    <name type="common">Wild taro</name>
    <name type="synonym">Arum esculentum</name>
    <dbReference type="NCBI Taxonomy" id="4460"/>
    <lineage>
        <taxon>Eukaryota</taxon>
        <taxon>Viridiplantae</taxon>
        <taxon>Streptophyta</taxon>
        <taxon>Embryophyta</taxon>
        <taxon>Tracheophyta</taxon>
        <taxon>Spermatophyta</taxon>
        <taxon>Magnoliopsida</taxon>
        <taxon>Liliopsida</taxon>
        <taxon>Araceae</taxon>
        <taxon>Aroideae</taxon>
        <taxon>Colocasieae</taxon>
        <taxon>Colocasia</taxon>
    </lineage>
</organism>
<protein>
    <submittedName>
        <fullName evidence="1">Uncharacterized protein</fullName>
    </submittedName>
</protein>
<dbReference type="Proteomes" id="UP000652761">
    <property type="component" value="Unassembled WGS sequence"/>
</dbReference>
<keyword evidence="2" id="KW-1185">Reference proteome</keyword>